<evidence type="ECO:0000256" key="4">
    <source>
        <dbReference type="ARBA" id="ARBA00022723"/>
    </source>
</evidence>
<evidence type="ECO:0000256" key="1">
    <source>
        <dbReference type="ARBA" id="ARBA00001971"/>
    </source>
</evidence>
<reference evidence="8" key="2">
    <citation type="journal article" date="2023" name="IMA Fungus">
        <title>Comparative genomic study of the Penicillium genus elucidates a diverse pangenome and 15 lateral gene transfer events.</title>
        <authorList>
            <person name="Petersen C."/>
            <person name="Sorensen T."/>
            <person name="Nielsen M.R."/>
            <person name="Sondergaard T.E."/>
            <person name="Sorensen J.L."/>
            <person name="Fitzpatrick D.A."/>
            <person name="Frisvad J.C."/>
            <person name="Nielsen K.L."/>
        </authorList>
    </citation>
    <scope>NUCLEOTIDE SEQUENCE</scope>
    <source>
        <strain evidence="8">IBT 30761</strain>
    </source>
</reference>
<evidence type="ECO:0000256" key="2">
    <source>
        <dbReference type="ARBA" id="ARBA00010617"/>
    </source>
</evidence>
<keyword evidence="4" id="KW-0479">Metal-binding</keyword>
<dbReference type="PANTHER" id="PTHR24305:SF237">
    <property type="entry name" value="CYTOCHROME P450 MONOOXYGENASE ATNE-RELATED"/>
    <property type="match status" value="1"/>
</dbReference>
<gene>
    <name evidence="8" type="ORF">N7532_003922</name>
</gene>
<dbReference type="GO" id="GO:0043386">
    <property type="term" value="P:mycotoxin biosynthetic process"/>
    <property type="evidence" value="ECO:0007669"/>
    <property type="project" value="UniProtKB-ARBA"/>
</dbReference>
<dbReference type="GO" id="GO:0020037">
    <property type="term" value="F:heme binding"/>
    <property type="evidence" value="ECO:0007669"/>
    <property type="project" value="InterPro"/>
</dbReference>
<proteinExistence type="inferred from homology"/>
<organism evidence="8 9">
    <name type="scientific">Penicillium argentinense</name>
    <dbReference type="NCBI Taxonomy" id="1131581"/>
    <lineage>
        <taxon>Eukaryota</taxon>
        <taxon>Fungi</taxon>
        <taxon>Dikarya</taxon>
        <taxon>Ascomycota</taxon>
        <taxon>Pezizomycotina</taxon>
        <taxon>Eurotiomycetes</taxon>
        <taxon>Eurotiomycetidae</taxon>
        <taxon>Eurotiales</taxon>
        <taxon>Aspergillaceae</taxon>
        <taxon>Penicillium</taxon>
    </lineage>
</organism>
<dbReference type="Proteomes" id="UP001149074">
    <property type="component" value="Unassembled WGS sequence"/>
</dbReference>
<keyword evidence="6" id="KW-0408">Iron</keyword>
<dbReference type="GO" id="GO:0004497">
    <property type="term" value="F:monooxygenase activity"/>
    <property type="evidence" value="ECO:0007669"/>
    <property type="project" value="UniProtKB-KW"/>
</dbReference>
<keyword evidence="9" id="KW-1185">Reference proteome</keyword>
<dbReference type="GO" id="GO:0005506">
    <property type="term" value="F:iron ion binding"/>
    <property type="evidence" value="ECO:0007669"/>
    <property type="project" value="InterPro"/>
</dbReference>
<dbReference type="InterPro" id="IPR036396">
    <property type="entry name" value="Cyt_P450_sf"/>
</dbReference>
<dbReference type="InterPro" id="IPR050121">
    <property type="entry name" value="Cytochrome_P450_monoxygenase"/>
</dbReference>
<dbReference type="SUPFAM" id="SSF48264">
    <property type="entry name" value="Cytochrome P450"/>
    <property type="match status" value="1"/>
</dbReference>
<dbReference type="Pfam" id="PF00067">
    <property type="entry name" value="p450"/>
    <property type="match status" value="1"/>
</dbReference>
<accession>A0A9W9KF52</accession>
<evidence type="ECO:0000256" key="7">
    <source>
        <dbReference type="ARBA" id="ARBA00023033"/>
    </source>
</evidence>
<dbReference type="PANTHER" id="PTHR24305">
    <property type="entry name" value="CYTOCHROME P450"/>
    <property type="match status" value="1"/>
</dbReference>
<evidence type="ECO:0000313" key="8">
    <source>
        <dbReference type="EMBL" id="KAJ5103393.1"/>
    </source>
</evidence>
<dbReference type="GO" id="GO:0016705">
    <property type="term" value="F:oxidoreductase activity, acting on paired donors, with incorporation or reduction of molecular oxygen"/>
    <property type="evidence" value="ECO:0007669"/>
    <property type="project" value="InterPro"/>
</dbReference>
<comment type="cofactor">
    <cofactor evidence="1">
        <name>heme</name>
        <dbReference type="ChEBI" id="CHEBI:30413"/>
    </cofactor>
</comment>
<sequence length="140" mass="15593">MFQDIVNAGIRIHEQSEARTRLGNDIKTKDLFYTMMNTADPKTGLHFTQKDLWVESIPLITAGADTITTVMSGTISHLGHMPALLARLVKEICTTFAADEDIRTGPQLNSCELLQACINEKCASRLLSLQPSRAPYWKET</sequence>
<protein>
    <submittedName>
        <fullName evidence="8">Uncharacterized protein</fullName>
    </submittedName>
</protein>
<evidence type="ECO:0000313" key="9">
    <source>
        <dbReference type="Proteomes" id="UP001149074"/>
    </source>
</evidence>
<dbReference type="OrthoDB" id="1470350at2759"/>
<dbReference type="AlphaFoldDB" id="A0A9W9KF52"/>
<dbReference type="InterPro" id="IPR001128">
    <property type="entry name" value="Cyt_P450"/>
</dbReference>
<comment type="similarity">
    <text evidence="2">Belongs to the cytochrome P450 family.</text>
</comment>
<evidence type="ECO:0000256" key="3">
    <source>
        <dbReference type="ARBA" id="ARBA00022617"/>
    </source>
</evidence>
<keyword evidence="5" id="KW-0560">Oxidoreductase</keyword>
<comment type="caution">
    <text evidence="8">The sequence shown here is derived from an EMBL/GenBank/DDBJ whole genome shotgun (WGS) entry which is preliminary data.</text>
</comment>
<reference evidence="8" key="1">
    <citation type="submission" date="2022-11" db="EMBL/GenBank/DDBJ databases">
        <authorList>
            <person name="Petersen C."/>
        </authorList>
    </citation>
    <scope>NUCLEOTIDE SEQUENCE</scope>
    <source>
        <strain evidence="8">IBT 30761</strain>
    </source>
</reference>
<evidence type="ECO:0000256" key="5">
    <source>
        <dbReference type="ARBA" id="ARBA00023002"/>
    </source>
</evidence>
<evidence type="ECO:0000256" key="6">
    <source>
        <dbReference type="ARBA" id="ARBA00023004"/>
    </source>
</evidence>
<dbReference type="Gene3D" id="1.10.630.10">
    <property type="entry name" value="Cytochrome P450"/>
    <property type="match status" value="1"/>
</dbReference>
<keyword evidence="3" id="KW-0349">Heme</keyword>
<name>A0A9W9KF52_9EURO</name>
<keyword evidence="7" id="KW-0503">Monooxygenase</keyword>
<dbReference type="RefSeq" id="XP_056476773.1">
    <property type="nucleotide sequence ID" value="XM_056616416.1"/>
</dbReference>
<dbReference type="EMBL" id="JAPQKI010000004">
    <property type="protein sequence ID" value="KAJ5103393.1"/>
    <property type="molecule type" value="Genomic_DNA"/>
</dbReference>
<dbReference type="GeneID" id="81355395"/>